<proteinExistence type="inferred from homology"/>
<dbReference type="InterPro" id="IPR004154">
    <property type="entry name" value="Anticodon-bd"/>
</dbReference>
<sequence>MHNIMITRIKGTQDITFDNIGYWHYVEEAIRSISHRYSFTEIRTPIFEATELFKRSVGESTDVVQKEMYTFEDKGGRSITLRPEGTASVARAFIENSLVNLGAPIKLFYNGPMFRYEKPQAGRLRQFHQFGAEILGSESPLADFEIIEMANSFLKELKVSKTKLFINSIGCPKCREDYKTALRDYYRDKLPGMCTDCRRRFDTNVLRLLDCKIDKELAKKAPSILDYLDEDCRNHFEELQWYLEKADIEYEVDPLLVRGLDYYSRTAFEIRSSSLGSQDQIVGGGRYDGLVEYIGGNSCPAVGFAIGLERIVMLLKSEKVNVNVPKIPQVAILAFGREENIRGFDYSRRLRKMGISTYVDVMERNMRNKMKHAARIGAKISLIVGKEEIERDIVTVKIMSDGSQFQVDSDYMSDYVVDKLRDIS</sequence>
<evidence type="ECO:0000256" key="6">
    <source>
        <dbReference type="PIRSR" id="PIRSR001549-1"/>
    </source>
</evidence>
<comment type="similarity">
    <text evidence="1 5">Belongs to the class-II aminoacyl-tRNA synthetase family.</text>
</comment>
<dbReference type="GO" id="GO:0005524">
    <property type="term" value="F:ATP binding"/>
    <property type="evidence" value="ECO:0007669"/>
    <property type="project" value="UniProtKB-UniRule"/>
</dbReference>
<keyword evidence="5" id="KW-0067">ATP-binding</keyword>
<dbReference type="Gene3D" id="3.40.50.800">
    <property type="entry name" value="Anticodon-binding domain"/>
    <property type="match status" value="1"/>
</dbReference>
<comment type="catalytic activity">
    <reaction evidence="4 5">
        <text>tRNA(His) + L-histidine + ATP = L-histidyl-tRNA(His) + AMP + diphosphate + H(+)</text>
        <dbReference type="Rhea" id="RHEA:17313"/>
        <dbReference type="Rhea" id="RHEA-COMP:9665"/>
        <dbReference type="Rhea" id="RHEA-COMP:9689"/>
        <dbReference type="ChEBI" id="CHEBI:15378"/>
        <dbReference type="ChEBI" id="CHEBI:30616"/>
        <dbReference type="ChEBI" id="CHEBI:33019"/>
        <dbReference type="ChEBI" id="CHEBI:57595"/>
        <dbReference type="ChEBI" id="CHEBI:78442"/>
        <dbReference type="ChEBI" id="CHEBI:78527"/>
        <dbReference type="ChEBI" id="CHEBI:456215"/>
        <dbReference type="EC" id="6.1.1.21"/>
    </reaction>
</comment>
<evidence type="ECO:0000313" key="9">
    <source>
        <dbReference type="Proteomes" id="UP000002881"/>
    </source>
</evidence>
<dbReference type="PANTHER" id="PTHR43707:SF1">
    <property type="entry name" value="HISTIDINE--TRNA LIGASE, MITOCHONDRIAL-RELATED"/>
    <property type="match status" value="1"/>
</dbReference>
<feature type="binding site" evidence="6">
    <location>
        <begin position="262"/>
        <end position="263"/>
    </location>
    <ligand>
        <name>L-histidine</name>
        <dbReference type="ChEBI" id="CHEBI:57595"/>
    </ligand>
</feature>
<feature type="binding site" evidence="6">
    <location>
        <position position="129"/>
    </location>
    <ligand>
        <name>L-histidine</name>
        <dbReference type="ChEBI" id="CHEBI:57595"/>
    </ligand>
</feature>
<evidence type="ECO:0000259" key="7">
    <source>
        <dbReference type="PROSITE" id="PS50862"/>
    </source>
</evidence>
<dbReference type="EMBL" id="CP003532">
    <property type="protein sequence ID" value="AFK07141.1"/>
    <property type="molecule type" value="Genomic_DNA"/>
</dbReference>
<dbReference type="PANTHER" id="PTHR43707">
    <property type="entry name" value="HISTIDYL-TRNA SYNTHETASE"/>
    <property type="match status" value="1"/>
</dbReference>
<dbReference type="GO" id="GO:0005737">
    <property type="term" value="C:cytoplasm"/>
    <property type="evidence" value="ECO:0007669"/>
    <property type="project" value="UniProtKB-SubCell"/>
</dbReference>
<dbReference type="RefSeq" id="WP_014731078.1">
    <property type="nucleotide sequence ID" value="NC_017934.1"/>
</dbReference>
<keyword evidence="5" id="KW-0648">Protein biosynthesis</keyword>
<feature type="binding site" evidence="6">
    <location>
        <position position="133"/>
    </location>
    <ligand>
        <name>L-histidine</name>
        <dbReference type="ChEBI" id="CHEBI:57595"/>
    </ligand>
</feature>
<feature type="domain" description="Aminoacyl-transfer RNA synthetases class-II family profile" evidence="7">
    <location>
        <begin position="26"/>
        <end position="325"/>
    </location>
</feature>
<dbReference type="InterPro" id="IPR045864">
    <property type="entry name" value="aa-tRNA-synth_II/BPL/LPL"/>
</dbReference>
<protein>
    <recommendedName>
        <fullName evidence="5">Histidine--tRNA ligase</fullName>
        <ecNumber evidence="5">6.1.1.21</ecNumber>
    </recommendedName>
    <alternativeName>
        <fullName evidence="5">Histidyl-tRNA synthetase</fullName>
        <shortName evidence="5">HisRS</shortName>
    </alternativeName>
</protein>
<dbReference type="SUPFAM" id="SSF55681">
    <property type="entry name" value="Class II aaRS and biotin synthetases"/>
    <property type="match status" value="1"/>
</dbReference>
<keyword evidence="5" id="KW-0963">Cytoplasm</keyword>
<evidence type="ECO:0000256" key="1">
    <source>
        <dbReference type="ARBA" id="ARBA00008226"/>
    </source>
</evidence>
<comment type="subunit">
    <text evidence="5">Homodimer.</text>
</comment>
<dbReference type="InterPro" id="IPR006195">
    <property type="entry name" value="aa-tRNA-synth_II"/>
</dbReference>
<feature type="binding site" evidence="6">
    <location>
        <position position="258"/>
    </location>
    <ligand>
        <name>L-histidine</name>
        <dbReference type="ChEBI" id="CHEBI:57595"/>
    </ligand>
</feature>
<dbReference type="GO" id="GO:0006427">
    <property type="term" value="P:histidyl-tRNA aminoacylation"/>
    <property type="evidence" value="ECO:0007669"/>
    <property type="project" value="UniProtKB-UniRule"/>
</dbReference>
<dbReference type="InterPro" id="IPR041715">
    <property type="entry name" value="HisRS-like_core"/>
</dbReference>
<dbReference type="InterPro" id="IPR004516">
    <property type="entry name" value="HisRS/HisZ"/>
</dbReference>
<dbReference type="Pfam" id="PF03129">
    <property type="entry name" value="HGTP_anticodon"/>
    <property type="match status" value="1"/>
</dbReference>
<keyword evidence="3 5" id="KW-0030">Aminoacyl-tRNA synthetase</keyword>
<dbReference type="InterPro" id="IPR015807">
    <property type="entry name" value="His-tRNA-ligase"/>
</dbReference>
<keyword evidence="5 8" id="KW-0436">Ligase</keyword>
<dbReference type="PIRSF" id="PIRSF001549">
    <property type="entry name" value="His-tRNA_synth"/>
    <property type="match status" value="1"/>
</dbReference>
<dbReference type="PROSITE" id="PS50862">
    <property type="entry name" value="AA_TRNA_LIGASE_II"/>
    <property type="match status" value="1"/>
</dbReference>
<dbReference type="KEGG" id="mpg:Theba_1455"/>
<dbReference type="GeneID" id="87107259"/>
<accession>I2F5D8</accession>
<feature type="binding site" evidence="6">
    <location>
        <position position="115"/>
    </location>
    <ligand>
        <name>L-histidine</name>
        <dbReference type="ChEBI" id="CHEBI:57595"/>
    </ligand>
</feature>
<dbReference type="EC" id="6.1.1.21" evidence="5"/>
<dbReference type="CDD" id="cd00773">
    <property type="entry name" value="HisRS-like_core"/>
    <property type="match status" value="1"/>
</dbReference>
<comment type="subcellular location">
    <subcellularLocation>
        <location evidence="5">Cytoplasm</location>
    </subcellularLocation>
</comment>
<dbReference type="AlphaFoldDB" id="I2F5D8"/>
<dbReference type="InterPro" id="IPR036621">
    <property type="entry name" value="Anticodon-bd_dom_sf"/>
</dbReference>
<dbReference type="Proteomes" id="UP000002881">
    <property type="component" value="Chromosome"/>
</dbReference>
<evidence type="ECO:0000256" key="4">
    <source>
        <dbReference type="ARBA" id="ARBA00047639"/>
    </source>
</evidence>
<dbReference type="HOGENOM" id="CLU_025113_1_1_0"/>
<evidence type="ECO:0000256" key="3">
    <source>
        <dbReference type="ARBA" id="ARBA00023146"/>
    </source>
</evidence>
<organism evidence="8 9">
    <name type="scientific">Mesotoga prima MesG1.Ag.4.2</name>
    <dbReference type="NCBI Taxonomy" id="660470"/>
    <lineage>
        <taxon>Bacteria</taxon>
        <taxon>Thermotogati</taxon>
        <taxon>Thermotogota</taxon>
        <taxon>Thermotogae</taxon>
        <taxon>Kosmotogales</taxon>
        <taxon>Kosmotogaceae</taxon>
        <taxon>Mesotoga</taxon>
    </lineage>
</organism>
<name>I2F5D8_9BACT</name>
<dbReference type="NCBIfam" id="TIGR00442">
    <property type="entry name" value="hisS"/>
    <property type="match status" value="1"/>
</dbReference>
<dbReference type="HAMAP" id="MF_00127">
    <property type="entry name" value="His_tRNA_synth"/>
    <property type="match status" value="1"/>
</dbReference>
<keyword evidence="2 5" id="KW-0547">Nucleotide-binding</keyword>
<dbReference type="Pfam" id="PF13393">
    <property type="entry name" value="tRNA-synt_His"/>
    <property type="match status" value="1"/>
</dbReference>
<dbReference type="Gene3D" id="3.30.930.10">
    <property type="entry name" value="Bira Bifunctional Protein, Domain 2"/>
    <property type="match status" value="1"/>
</dbReference>
<dbReference type="SUPFAM" id="SSF52954">
    <property type="entry name" value="Class II aaRS ABD-related"/>
    <property type="match status" value="1"/>
</dbReference>
<reference evidence="8 9" key="1">
    <citation type="journal article" date="2012" name="Genome Biol. Evol.">
        <title>Genome Sequence of the Mesophilic Thermotogales Bacterium Mesotoga prima MesG1.Ag.4.2 Reveals the Largest Thermotogales Genome To Date.</title>
        <authorList>
            <person name="Zhaxybayeva O."/>
            <person name="Swithers K.S."/>
            <person name="Foght J."/>
            <person name="Green A.G."/>
            <person name="Bruce D."/>
            <person name="Detter C."/>
            <person name="Han S."/>
            <person name="Teshima H."/>
            <person name="Han J."/>
            <person name="Woyke T."/>
            <person name="Pitluck S."/>
            <person name="Nolan M."/>
            <person name="Ivanova N."/>
            <person name="Pati A."/>
            <person name="Land M.L."/>
            <person name="Dlutek M."/>
            <person name="Doolittle W.F."/>
            <person name="Noll K.M."/>
            <person name="Nesbo C.L."/>
        </authorList>
    </citation>
    <scope>NUCLEOTIDE SEQUENCE [LARGE SCALE GENOMIC DNA]</scope>
    <source>
        <strain evidence="9">mesG1.Ag.4.2</strain>
    </source>
</reference>
<feature type="binding site" evidence="6">
    <location>
        <begin position="84"/>
        <end position="86"/>
    </location>
    <ligand>
        <name>L-histidine</name>
        <dbReference type="ChEBI" id="CHEBI:57595"/>
    </ligand>
</feature>
<evidence type="ECO:0000256" key="5">
    <source>
        <dbReference type="HAMAP-Rule" id="MF_00127"/>
    </source>
</evidence>
<gene>
    <name evidence="5" type="primary">hisS</name>
    <name evidence="8" type="ORF">Theba_1455</name>
</gene>
<dbReference type="eggNOG" id="COG0124">
    <property type="taxonomic scope" value="Bacteria"/>
</dbReference>
<evidence type="ECO:0000256" key="2">
    <source>
        <dbReference type="ARBA" id="ARBA00022741"/>
    </source>
</evidence>
<keyword evidence="9" id="KW-1185">Reference proteome</keyword>
<dbReference type="STRING" id="660470.Theba_1455"/>
<dbReference type="GO" id="GO:0004821">
    <property type="term" value="F:histidine-tRNA ligase activity"/>
    <property type="evidence" value="ECO:0007669"/>
    <property type="project" value="UniProtKB-UniRule"/>
</dbReference>
<evidence type="ECO:0000313" key="8">
    <source>
        <dbReference type="EMBL" id="AFK07141.1"/>
    </source>
</evidence>